<organism evidence="8 9">
    <name type="scientific">Candidatus Tokpelaia hoelldobleri</name>
    <dbReference type="NCBI Taxonomy" id="1902579"/>
    <lineage>
        <taxon>Bacteria</taxon>
        <taxon>Pseudomonadati</taxon>
        <taxon>Pseudomonadota</taxon>
        <taxon>Alphaproteobacteria</taxon>
        <taxon>Hyphomicrobiales</taxon>
        <taxon>Candidatus Tokpelaia</taxon>
    </lineage>
</organism>
<evidence type="ECO:0000256" key="5">
    <source>
        <dbReference type="ARBA" id="ARBA00022967"/>
    </source>
</evidence>
<dbReference type="EMBL" id="CP017315">
    <property type="protein sequence ID" value="AQS41857.1"/>
    <property type="molecule type" value="Genomic_DNA"/>
</dbReference>
<dbReference type="AlphaFoldDB" id="A0A1U9JVF4"/>
<dbReference type="Gene3D" id="3.40.50.300">
    <property type="entry name" value="P-loop containing nucleotide triphosphate hydrolases"/>
    <property type="match status" value="1"/>
</dbReference>
<evidence type="ECO:0000256" key="4">
    <source>
        <dbReference type="ARBA" id="ARBA00022840"/>
    </source>
</evidence>
<evidence type="ECO:0000256" key="2">
    <source>
        <dbReference type="ARBA" id="ARBA00022741"/>
    </source>
</evidence>
<dbReference type="InterPro" id="IPR027417">
    <property type="entry name" value="P-loop_NTPase"/>
</dbReference>
<dbReference type="KEGG" id="thd:BHV28_11710"/>
<dbReference type="SMART" id="SM00382">
    <property type="entry name" value="AAA"/>
    <property type="match status" value="1"/>
</dbReference>
<accession>A0A1U9JVF4</accession>
<name>A0A1U9JVF4_9HYPH</name>
<dbReference type="NCBIfam" id="TIGR01189">
    <property type="entry name" value="ccmA"/>
    <property type="match status" value="1"/>
</dbReference>
<evidence type="ECO:0000256" key="6">
    <source>
        <dbReference type="ARBA" id="ARBA00023136"/>
    </source>
</evidence>
<gene>
    <name evidence="8" type="primary">ccmA</name>
    <name evidence="8" type="ORF">BHV28_11710</name>
</gene>
<keyword evidence="6" id="KW-0472">Membrane</keyword>
<dbReference type="PANTHER" id="PTHR43499:SF1">
    <property type="entry name" value="ABC TRANSPORTER I FAMILY MEMBER 1"/>
    <property type="match status" value="1"/>
</dbReference>
<dbReference type="SUPFAM" id="SSF52540">
    <property type="entry name" value="P-loop containing nucleoside triphosphate hydrolases"/>
    <property type="match status" value="1"/>
</dbReference>
<evidence type="ECO:0000256" key="3">
    <source>
        <dbReference type="ARBA" id="ARBA00022748"/>
    </source>
</evidence>
<dbReference type="STRING" id="1902579.BHV28_11710"/>
<dbReference type="GO" id="GO:0022857">
    <property type="term" value="F:transmembrane transporter activity"/>
    <property type="evidence" value="ECO:0007669"/>
    <property type="project" value="InterPro"/>
</dbReference>
<reference evidence="8 9" key="2">
    <citation type="journal article" date="2016" name="Sci. Rep.">
        <title>The genome of Rhizobiales bacteria in predatory ants reveals urease gene functions but no genes for nitrogen fixation.</title>
        <authorList>
            <person name="Neuvonen M.M."/>
            <person name="Tamarit D."/>
            <person name="Naslund K."/>
            <person name="Liebig J."/>
            <person name="Feldhaar H."/>
            <person name="Moran N.A."/>
            <person name="Guy L."/>
            <person name="Andersson S.G."/>
        </authorList>
    </citation>
    <scope>NUCLEOTIDE SEQUENCE [LARGE SCALE GENOMIC DNA]</scope>
    <source>
        <strain evidence="8 9">Hsal</strain>
    </source>
</reference>
<dbReference type="GO" id="GO:0016887">
    <property type="term" value="F:ATP hydrolysis activity"/>
    <property type="evidence" value="ECO:0007669"/>
    <property type="project" value="InterPro"/>
</dbReference>
<evidence type="ECO:0000256" key="1">
    <source>
        <dbReference type="ARBA" id="ARBA00022448"/>
    </source>
</evidence>
<dbReference type="InterPro" id="IPR003593">
    <property type="entry name" value="AAA+_ATPase"/>
</dbReference>
<dbReference type="GO" id="GO:0005524">
    <property type="term" value="F:ATP binding"/>
    <property type="evidence" value="ECO:0007669"/>
    <property type="project" value="UniProtKB-KW"/>
</dbReference>
<dbReference type="InterPro" id="IPR003439">
    <property type="entry name" value="ABC_transporter-like_ATP-bd"/>
</dbReference>
<dbReference type="PROSITE" id="PS50893">
    <property type="entry name" value="ABC_TRANSPORTER_2"/>
    <property type="match status" value="1"/>
</dbReference>
<dbReference type="Proteomes" id="UP000188912">
    <property type="component" value="Chromosome"/>
</dbReference>
<keyword evidence="5" id="KW-1278">Translocase</keyword>
<sequence length="202" mass="21863">MQLTGKNLAAQRGSMLLFSALDFRLSSGELATITGPNGIGKSTLLRILAGQGTKAAGTITLHEGETNLPLAPFSHYLGGKNAMKDTLSVMENLQFWASWLGARRKAAHSALDAVQLAHTGHLPFRVLSTGQKQRVAFARLLLAQRPLWLLDEPTSGLDEKARMLMTELLRQHLTSGGMIVAATHLPLGYRPDSTINLPEYAP</sequence>
<dbReference type="InterPro" id="IPR005895">
    <property type="entry name" value="ABC_transptr_haem_export_CcmA"/>
</dbReference>
<dbReference type="PANTHER" id="PTHR43499">
    <property type="entry name" value="ABC TRANSPORTER I FAMILY MEMBER 1"/>
    <property type="match status" value="1"/>
</dbReference>
<keyword evidence="3" id="KW-0201">Cytochrome c-type biogenesis</keyword>
<keyword evidence="4" id="KW-0067">ATP-binding</keyword>
<dbReference type="GO" id="GO:0017004">
    <property type="term" value="P:cytochrome complex assembly"/>
    <property type="evidence" value="ECO:0007669"/>
    <property type="project" value="UniProtKB-KW"/>
</dbReference>
<protein>
    <submittedName>
        <fullName evidence="8">Heme exporter protein A</fullName>
    </submittedName>
</protein>
<proteinExistence type="predicted"/>
<keyword evidence="2" id="KW-0547">Nucleotide-binding</keyword>
<keyword evidence="1" id="KW-0813">Transport</keyword>
<reference evidence="8 9" key="1">
    <citation type="journal article" date="2010" name="Science">
        <title>Genomic comparison of the ants Camponotus floridanus and Harpegnathos saltator.</title>
        <authorList>
            <person name="Bonasio R."/>
            <person name="Zhang G."/>
            <person name="Ye C."/>
            <person name="Mutti N.S."/>
            <person name="Fang X."/>
            <person name="Qin N."/>
            <person name="Donahue G."/>
            <person name="Yang P."/>
            <person name="Li Q."/>
            <person name="Li C."/>
            <person name="Zhang P."/>
            <person name="Huang Z."/>
            <person name="Berger S.L."/>
            <person name="Reinberg D."/>
            <person name="Wang J."/>
            <person name="Liebig J."/>
        </authorList>
    </citation>
    <scope>NUCLEOTIDE SEQUENCE [LARGE SCALE GENOMIC DNA]</scope>
    <source>
        <strain evidence="8 9">Hsal</strain>
    </source>
</reference>
<keyword evidence="9" id="KW-1185">Reference proteome</keyword>
<evidence type="ECO:0000313" key="8">
    <source>
        <dbReference type="EMBL" id="AQS41857.1"/>
    </source>
</evidence>
<feature type="domain" description="ABC transporter" evidence="7">
    <location>
        <begin position="3"/>
        <end position="200"/>
    </location>
</feature>
<dbReference type="Pfam" id="PF00005">
    <property type="entry name" value="ABC_tran"/>
    <property type="match status" value="1"/>
</dbReference>
<evidence type="ECO:0000259" key="7">
    <source>
        <dbReference type="PROSITE" id="PS50893"/>
    </source>
</evidence>
<evidence type="ECO:0000313" key="9">
    <source>
        <dbReference type="Proteomes" id="UP000188912"/>
    </source>
</evidence>